<evidence type="ECO:0000313" key="12">
    <source>
        <dbReference type="Proteomes" id="UP000066480"/>
    </source>
</evidence>
<name>A0A0K1JP86_9MICO</name>
<dbReference type="GO" id="GO:0008240">
    <property type="term" value="F:tripeptidyl-peptidase activity"/>
    <property type="evidence" value="ECO:0007669"/>
    <property type="project" value="TreeGrafter"/>
</dbReference>
<organism evidence="11 12">
    <name type="scientific">Luteipulveratus mongoliensis</name>
    <dbReference type="NCBI Taxonomy" id="571913"/>
    <lineage>
        <taxon>Bacteria</taxon>
        <taxon>Bacillati</taxon>
        <taxon>Actinomycetota</taxon>
        <taxon>Actinomycetes</taxon>
        <taxon>Micrococcales</taxon>
        <taxon>Dermacoccaceae</taxon>
        <taxon>Luteipulveratus</taxon>
    </lineage>
</organism>
<feature type="chain" id="PRO_5005462183" description="Peptidase S53 domain-containing protein" evidence="9">
    <location>
        <begin position="22"/>
        <end position="636"/>
    </location>
</feature>
<evidence type="ECO:0000256" key="3">
    <source>
        <dbReference type="ARBA" id="ARBA00022723"/>
    </source>
</evidence>
<evidence type="ECO:0000256" key="7">
    <source>
        <dbReference type="ARBA" id="ARBA00023145"/>
    </source>
</evidence>
<proteinExistence type="predicted"/>
<evidence type="ECO:0000256" key="4">
    <source>
        <dbReference type="ARBA" id="ARBA00022801"/>
    </source>
</evidence>
<dbReference type="InterPro" id="IPR050819">
    <property type="entry name" value="Tripeptidyl-peptidase_I"/>
</dbReference>
<dbReference type="SUPFAM" id="SSF52743">
    <property type="entry name" value="Subtilisin-like"/>
    <property type="match status" value="1"/>
</dbReference>
<dbReference type="EMBL" id="CP011112">
    <property type="protein sequence ID" value="AKU18385.1"/>
    <property type="molecule type" value="Genomic_DNA"/>
</dbReference>
<dbReference type="InterPro" id="IPR015366">
    <property type="entry name" value="S53_propep"/>
</dbReference>
<evidence type="ECO:0000256" key="8">
    <source>
        <dbReference type="SAM" id="MobiDB-lite"/>
    </source>
</evidence>
<dbReference type="KEGG" id="lmoi:VV02_25285"/>
<evidence type="ECO:0000313" key="11">
    <source>
        <dbReference type="EMBL" id="AKU18385.1"/>
    </source>
</evidence>
<dbReference type="InterPro" id="IPR030400">
    <property type="entry name" value="Sedolisin_dom"/>
</dbReference>
<dbReference type="GO" id="GO:0004252">
    <property type="term" value="F:serine-type endopeptidase activity"/>
    <property type="evidence" value="ECO:0007669"/>
    <property type="project" value="InterPro"/>
</dbReference>
<accession>A0A0K1JP86</accession>
<evidence type="ECO:0000256" key="6">
    <source>
        <dbReference type="ARBA" id="ARBA00022837"/>
    </source>
</evidence>
<dbReference type="Proteomes" id="UP000066480">
    <property type="component" value="Chromosome"/>
</dbReference>
<dbReference type="PANTHER" id="PTHR14218">
    <property type="entry name" value="PROTEASE S8 TRIPEPTIDYL PEPTIDASE I CLN2"/>
    <property type="match status" value="1"/>
</dbReference>
<dbReference type="InterPro" id="IPR036852">
    <property type="entry name" value="Peptidase_S8/S53_dom_sf"/>
</dbReference>
<dbReference type="GO" id="GO:0006508">
    <property type="term" value="P:proteolysis"/>
    <property type="evidence" value="ECO:0007669"/>
    <property type="project" value="UniProtKB-KW"/>
</dbReference>
<dbReference type="PROSITE" id="PS51695">
    <property type="entry name" value="SEDOLISIN"/>
    <property type="match status" value="1"/>
</dbReference>
<keyword evidence="6" id="KW-0106">Calcium</keyword>
<keyword evidence="7" id="KW-0865">Zymogen</keyword>
<dbReference type="PROSITE" id="PS00138">
    <property type="entry name" value="SUBTILASE_SER"/>
    <property type="match status" value="1"/>
</dbReference>
<dbReference type="InterPro" id="IPR023828">
    <property type="entry name" value="Peptidase_S8_Ser-AS"/>
</dbReference>
<keyword evidence="4" id="KW-0378">Hydrolase</keyword>
<dbReference type="STRING" id="571913.VV02_25285"/>
<keyword evidence="9" id="KW-0732">Signal</keyword>
<keyword evidence="3" id="KW-0479">Metal-binding</keyword>
<evidence type="ECO:0000256" key="1">
    <source>
        <dbReference type="ARBA" id="ARBA00001913"/>
    </source>
</evidence>
<evidence type="ECO:0000256" key="9">
    <source>
        <dbReference type="SAM" id="SignalP"/>
    </source>
</evidence>
<dbReference type="SUPFAM" id="SSF54897">
    <property type="entry name" value="Protease propeptides/inhibitors"/>
    <property type="match status" value="1"/>
</dbReference>
<keyword evidence="12" id="KW-1185">Reference proteome</keyword>
<evidence type="ECO:0000256" key="2">
    <source>
        <dbReference type="ARBA" id="ARBA00022670"/>
    </source>
</evidence>
<dbReference type="AlphaFoldDB" id="A0A0K1JP86"/>
<dbReference type="PANTHER" id="PTHR14218:SF15">
    <property type="entry name" value="TRIPEPTIDYL-PEPTIDASE 1"/>
    <property type="match status" value="1"/>
</dbReference>
<evidence type="ECO:0000256" key="5">
    <source>
        <dbReference type="ARBA" id="ARBA00022825"/>
    </source>
</evidence>
<dbReference type="Gene3D" id="3.40.50.200">
    <property type="entry name" value="Peptidase S8/S53 domain"/>
    <property type="match status" value="1"/>
</dbReference>
<comment type="cofactor">
    <cofactor evidence="1">
        <name>Ca(2+)</name>
        <dbReference type="ChEBI" id="CHEBI:29108"/>
    </cofactor>
</comment>
<feature type="signal peptide" evidence="9">
    <location>
        <begin position="1"/>
        <end position="21"/>
    </location>
</feature>
<dbReference type="Pfam" id="PF09286">
    <property type="entry name" value="Pro-kuma_activ"/>
    <property type="match status" value="1"/>
</dbReference>
<dbReference type="SMART" id="SM00944">
    <property type="entry name" value="Pro-kuma_activ"/>
    <property type="match status" value="1"/>
</dbReference>
<keyword evidence="5" id="KW-0720">Serine protease</keyword>
<protein>
    <recommendedName>
        <fullName evidence="10">Peptidase S53 domain-containing protein</fullName>
    </recommendedName>
</protein>
<keyword evidence="2" id="KW-0645">Protease</keyword>
<feature type="region of interest" description="Disordered" evidence="8">
    <location>
        <begin position="189"/>
        <end position="208"/>
    </location>
</feature>
<dbReference type="GO" id="GO:0046872">
    <property type="term" value="F:metal ion binding"/>
    <property type="evidence" value="ECO:0007669"/>
    <property type="project" value="UniProtKB-KW"/>
</dbReference>
<feature type="domain" description="Peptidase S53" evidence="10">
    <location>
        <begin position="247"/>
        <end position="636"/>
    </location>
</feature>
<dbReference type="CDD" id="cd11377">
    <property type="entry name" value="Pro-peptidase_S53"/>
    <property type="match status" value="1"/>
</dbReference>
<dbReference type="CDD" id="cd04056">
    <property type="entry name" value="Peptidases_S53"/>
    <property type="match status" value="1"/>
</dbReference>
<reference evidence="11 12" key="1">
    <citation type="submission" date="2015-03" db="EMBL/GenBank/DDBJ databases">
        <title>Luteipulveratus halotolerans sp. nov., a novel actinobacterium (Dermacoccaceae) from Sarawak, Malaysia.</title>
        <authorList>
            <person name="Juboi H."/>
            <person name="Basik A."/>
            <person name="Shamsul S.S."/>
            <person name="Arnold P."/>
            <person name="Schmitt E.K."/>
            <person name="Sanglier J.-J."/>
            <person name="Yeo T."/>
        </authorList>
    </citation>
    <scope>NUCLEOTIDE SEQUENCE [LARGE SCALE GENOMIC DNA]</scope>
    <source>
        <strain evidence="11 12">MN07-A0370</strain>
    </source>
</reference>
<sequence length="636" mass="65099">MAALTAAATTLAIIPTAAAFAASGGEDDWKVSLNNSGTSVATGSNQRVVVHGSASTTTKVSATLQLPLRNQAEADKLIAQGVTMTPAQYREKFAPTQAQVDKVSKWAKKNGLTVSEVSRDAGTVSVRSDVKAVNKAFGVTMQRATLGATTGLTVNADPKVPASLGLAGVAGLNTLHRMQTHNTKIGNQRTALAPKSASTKGKKGSTLTHMGGKAANAAGSQDCAAYWGKNVAPTAKKWGQESNYLCGYLPQDLVKMYGTDGAKAQKPAVGILLWGGDTNMKTITNDYMTEAGYPKLDSYTASIAAPDSHMPQCDPDGVKGEHALDVQSSHAIAPAAPIYYYGAASCFDDALTTSLAKMVNEHKVSTISMSFGSTTDAGMTAADKAAWDRPFQQAALTGISVFASTGDWGDNHTRNTGGAKGVGHPASSTNVTAVGGTSVGLAEDGSQPVVTGWENRFYKQPSLDSTAGIVDVTATQTPTSGAGGGVSASYTQPTWQKGVVTGTTSMRALPDVSAIGDPYTGFTIRYTSGGQVGYSAIGGTSLSSPAMAAIVGLSKAQNGKKIGLASPWIYKLKGTGAIKDVNAVNKAGVWAPSNDGAYNLVGFDAKPEGLASAAGWDNVTGVGTPSGASFLANFGK</sequence>
<evidence type="ECO:0000259" key="10">
    <source>
        <dbReference type="PROSITE" id="PS51695"/>
    </source>
</evidence>
<gene>
    <name evidence="11" type="ORF">VV02_25285</name>
</gene>